<name>A0A9X4KZ03_9BACL</name>
<comment type="caution">
    <text evidence="2">The sequence shown here is derived from an EMBL/GenBank/DDBJ whole genome shotgun (WGS) entry which is preliminary data.</text>
</comment>
<gene>
    <name evidence="2" type="ORF">OMP40_32260</name>
</gene>
<proteinExistence type="predicted"/>
<feature type="compositionally biased region" description="Basic residues" evidence="1">
    <location>
        <begin position="337"/>
        <end position="346"/>
    </location>
</feature>
<evidence type="ECO:0000313" key="3">
    <source>
        <dbReference type="Proteomes" id="UP001153404"/>
    </source>
</evidence>
<evidence type="ECO:0008006" key="4">
    <source>
        <dbReference type="Google" id="ProtNLM"/>
    </source>
</evidence>
<reference evidence="2" key="1">
    <citation type="submission" date="2022-10" db="EMBL/GenBank/DDBJ databases">
        <title>Comparative genomic analysis of Cohnella hashimotonis sp. nov., isolated from the International Space Station.</title>
        <authorList>
            <person name="Simpson A."/>
            <person name="Venkateswaran K."/>
        </authorList>
    </citation>
    <scope>NUCLEOTIDE SEQUENCE</scope>
    <source>
        <strain evidence="2">DSM 28161</strain>
    </source>
</reference>
<dbReference type="AlphaFoldDB" id="A0A9X4KZ03"/>
<organism evidence="2 3">
    <name type="scientific">Cohnella rhizosphaerae</name>
    <dbReference type="NCBI Taxonomy" id="1457232"/>
    <lineage>
        <taxon>Bacteria</taxon>
        <taxon>Bacillati</taxon>
        <taxon>Bacillota</taxon>
        <taxon>Bacilli</taxon>
        <taxon>Bacillales</taxon>
        <taxon>Paenibacillaceae</taxon>
        <taxon>Cohnella</taxon>
    </lineage>
</organism>
<dbReference type="InterPro" id="IPR013783">
    <property type="entry name" value="Ig-like_fold"/>
</dbReference>
<dbReference type="Proteomes" id="UP001153404">
    <property type="component" value="Unassembled WGS sequence"/>
</dbReference>
<sequence length="416" mass="45765">MGKYGVELNWNAGTDNRMLSYYEIERNGVVVDKVSVGTFDFLENGAAGDTYRVRSVDGDGNVSGYATASLQAGGPAAPPQPVIPDRYEFATGFGSSQGGNQWAYQQQYAPFAGYNYLTNLFWDSANGRWKGNDTYPLVAPGWVHPGDAYNPVIKWIAPKDGTVRVTGIVSLSQSGQGGDGIVARIKGPTDSPYTIGDLWGPHTLAGNDTAGISHDLVVQVKKGQALFFVVNKNGNSYFDGTYWNPVVTYGTFYDASSGFSSTQGSGGWFYQEWNGSAYANLSTYNVGSATWQSAGTDLLVGANFQHPDANDSVRKWVAPAGGTIDITGTAKMYQSGGRRRYRHRQEKRYDDMGAPDDRGNRHDDRRQPQYHDDRNSGRCHLFYRQQERYEIFRFNCLGSDDPALFLIIQSKQIPVG</sequence>
<dbReference type="RefSeq" id="WP_277537382.1">
    <property type="nucleotide sequence ID" value="NZ_JAPDIA010000008.1"/>
</dbReference>
<dbReference type="EMBL" id="JAPDIA010000008">
    <property type="protein sequence ID" value="MDG0813440.1"/>
    <property type="molecule type" value="Genomic_DNA"/>
</dbReference>
<protein>
    <recommendedName>
        <fullName evidence="4">Fibronectin type III domain-containing protein</fullName>
    </recommendedName>
</protein>
<keyword evidence="3" id="KW-1185">Reference proteome</keyword>
<feature type="compositionally biased region" description="Basic and acidic residues" evidence="1">
    <location>
        <begin position="347"/>
        <end position="376"/>
    </location>
</feature>
<dbReference type="Gene3D" id="2.60.40.10">
    <property type="entry name" value="Immunoglobulins"/>
    <property type="match status" value="1"/>
</dbReference>
<evidence type="ECO:0000256" key="1">
    <source>
        <dbReference type="SAM" id="MobiDB-lite"/>
    </source>
</evidence>
<accession>A0A9X4KZ03</accession>
<feature type="region of interest" description="Disordered" evidence="1">
    <location>
        <begin position="335"/>
        <end position="376"/>
    </location>
</feature>
<evidence type="ECO:0000313" key="2">
    <source>
        <dbReference type="EMBL" id="MDG0813440.1"/>
    </source>
</evidence>